<accession>A0A031LV79</accession>
<dbReference type="EMBL" id="JFZT01000012">
    <property type="protein sequence ID" value="EZQ11716.1"/>
    <property type="molecule type" value="Genomic_DNA"/>
</dbReference>
<dbReference type="OrthoDB" id="374329at2157"/>
<dbReference type="InterPro" id="IPR021578">
    <property type="entry name" value="STK_08120-like"/>
</dbReference>
<sequence>MIVKEQIENHFEPNVIVKILLDPVFVFKNMFEATTVNLENDSFTANIKIGLTEYIVYGRVITGTYKVRYILNLAGYGNDKTGVLLFDITDRVIDISLEMKIPLEFLSSRNLKKRISKFKENFDELVRLERINKKI</sequence>
<dbReference type="Proteomes" id="UP000024332">
    <property type="component" value="Unassembled WGS sequence"/>
</dbReference>
<evidence type="ECO:0000313" key="1">
    <source>
        <dbReference type="EMBL" id="EZQ11716.1"/>
    </source>
</evidence>
<evidence type="ECO:0008006" key="3">
    <source>
        <dbReference type="Google" id="ProtNLM"/>
    </source>
</evidence>
<keyword evidence="2" id="KW-1185">Reference proteome</keyword>
<dbReference type="Pfam" id="PF11485">
    <property type="entry name" value="STK_08120-like"/>
    <property type="match status" value="1"/>
</dbReference>
<protein>
    <recommendedName>
        <fullName evidence="3">Polyketide cyclase</fullName>
    </recommendedName>
</protein>
<dbReference type="InterPro" id="IPR023393">
    <property type="entry name" value="START-like_dom_sf"/>
</dbReference>
<comment type="caution">
    <text evidence="1">The sequence shown here is derived from an EMBL/GenBank/DDBJ whole genome shotgun (WGS) entry which is preliminary data.</text>
</comment>
<reference evidence="1 2" key="1">
    <citation type="submission" date="2014-03" db="EMBL/GenBank/DDBJ databases">
        <title>Draft genome sequence of the novel thermoacidophilic archaea Acidianus copahuensis ALE1 strain, isolated from Copahue volcanic area in Neuquen Argentina.</title>
        <authorList>
            <person name="Urbieta M.S."/>
            <person name="Rascovan N."/>
            <person name="Castro C."/>
            <person name="Revale S."/>
            <person name="Giaveno M.A."/>
            <person name="Vazquez M.P."/>
            <person name="Donati E.R."/>
        </authorList>
    </citation>
    <scope>NUCLEOTIDE SEQUENCE [LARGE SCALE GENOMIC DNA]</scope>
    <source>
        <strain evidence="1 2">ALE1</strain>
    </source>
</reference>
<name>A0A031LV79_9CREN</name>
<gene>
    <name evidence="1" type="ORF">CM19_00565</name>
</gene>
<dbReference type="RefSeq" id="WP_048098494.1">
    <property type="nucleotide sequence ID" value="NZ_JFZT01000012.1"/>
</dbReference>
<proteinExistence type="predicted"/>
<dbReference type="Gene3D" id="3.30.530.20">
    <property type="match status" value="1"/>
</dbReference>
<organism evidence="1 2">
    <name type="scientific">Candidatus Acidianus copahuensis</name>
    <dbReference type="NCBI Taxonomy" id="1160895"/>
    <lineage>
        <taxon>Archaea</taxon>
        <taxon>Thermoproteota</taxon>
        <taxon>Thermoprotei</taxon>
        <taxon>Sulfolobales</taxon>
        <taxon>Sulfolobaceae</taxon>
        <taxon>Acidianus</taxon>
    </lineage>
</organism>
<evidence type="ECO:0000313" key="2">
    <source>
        <dbReference type="Proteomes" id="UP000024332"/>
    </source>
</evidence>
<dbReference type="AlphaFoldDB" id="A0A031LV79"/>